<proteinExistence type="predicted"/>
<evidence type="ECO:0000313" key="2">
    <source>
        <dbReference type="Proteomes" id="UP000526408"/>
    </source>
</evidence>
<dbReference type="Gene3D" id="3.40.50.2000">
    <property type="entry name" value="Glycogen Phosphorylase B"/>
    <property type="match status" value="1"/>
</dbReference>
<dbReference type="Proteomes" id="UP000526408">
    <property type="component" value="Unassembled WGS sequence"/>
</dbReference>
<protein>
    <submittedName>
        <fullName evidence="1">Glycosyltransferase family 4 protein</fullName>
    </submittedName>
</protein>
<reference evidence="1 2" key="1">
    <citation type="submission" date="2020-04" db="EMBL/GenBank/DDBJ databases">
        <authorList>
            <person name="Yoon J."/>
        </authorList>
    </citation>
    <scope>NUCLEOTIDE SEQUENCE [LARGE SCALE GENOMIC DNA]</scope>
    <source>
        <strain evidence="1 2">KMU-115</strain>
    </source>
</reference>
<accession>A0A7X6GYT4</accession>
<name>A0A7X6GYT4_9RHOB</name>
<dbReference type="AlphaFoldDB" id="A0A7X6GYT4"/>
<evidence type="ECO:0000313" key="1">
    <source>
        <dbReference type="EMBL" id="NKX44003.1"/>
    </source>
</evidence>
<keyword evidence="2" id="KW-1185">Reference proteome</keyword>
<gene>
    <name evidence="1" type="ORF">HCU73_05330</name>
</gene>
<keyword evidence="1" id="KW-0808">Transferase</keyword>
<dbReference type="GO" id="GO:0016740">
    <property type="term" value="F:transferase activity"/>
    <property type="evidence" value="ECO:0007669"/>
    <property type="project" value="UniProtKB-KW"/>
</dbReference>
<sequence>MQATRPAVYGGILCADPPITLGKRRLAEGAVAGLVGDYPELFEGRASYHILTLAWAHDRPAEVAALAADLARLRQRLPLARVLVLANSEAELQALRGAGIAASPGNLLAFGDESIFRPVAPAEPGEFDAVYVAVLEPYKRHALAAAIDRAMLVYWRPTPADILRVMADLPRAEFINHRLGDGAYRALSGPDYAGQLARARVGLCLSEREGPMRASIEYALCGLPIVTTEATGGRLEMLPHPFARVVPADPAAVAAATAELAAEGAPREAVRAAALARLRAERDRVMQGVADWLRREAGADTPVPGIADMIAVRLFRDRPPAVALAPLWRG</sequence>
<dbReference type="RefSeq" id="WP_168622407.1">
    <property type="nucleotide sequence ID" value="NZ_JAAZQQ010000002.1"/>
</dbReference>
<dbReference type="SUPFAM" id="SSF53756">
    <property type="entry name" value="UDP-Glycosyltransferase/glycogen phosphorylase"/>
    <property type="match status" value="1"/>
</dbReference>
<comment type="caution">
    <text evidence="1">The sequence shown here is derived from an EMBL/GenBank/DDBJ whole genome shotgun (WGS) entry which is preliminary data.</text>
</comment>
<dbReference type="EMBL" id="JAAZQQ010000002">
    <property type="protein sequence ID" value="NKX44003.1"/>
    <property type="molecule type" value="Genomic_DNA"/>
</dbReference>
<organism evidence="1 2">
    <name type="scientific">Roseicyclus persicicus</name>
    <dbReference type="NCBI Taxonomy" id="2650661"/>
    <lineage>
        <taxon>Bacteria</taxon>
        <taxon>Pseudomonadati</taxon>
        <taxon>Pseudomonadota</taxon>
        <taxon>Alphaproteobacteria</taxon>
        <taxon>Rhodobacterales</taxon>
        <taxon>Roseobacteraceae</taxon>
        <taxon>Roseicyclus</taxon>
    </lineage>
</organism>